<dbReference type="PROSITE" id="PS50056">
    <property type="entry name" value="TYR_PHOSPHATASE_2"/>
    <property type="match status" value="1"/>
</dbReference>
<evidence type="ECO:0000256" key="2">
    <source>
        <dbReference type="ARBA" id="ARBA00008601"/>
    </source>
</evidence>
<accession>A0A286U2D3</accession>
<dbReference type="InterPro" id="IPR000387">
    <property type="entry name" value="Tyr_Pase_dom"/>
</dbReference>
<comment type="catalytic activity">
    <reaction evidence="7">
        <text>O-phospho-L-threonyl-[protein] + H2O = L-threonyl-[protein] + phosphate</text>
        <dbReference type="Rhea" id="RHEA:47004"/>
        <dbReference type="Rhea" id="RHEA-COMP:11060"/>
        <dbReference type="Rhea" id="RHEA-COMP:11605"/>
        <dbReference type="ChEBI" id="CHEBI:15377"/>
        <dbReference type="ChEBI" id="CHEBI:30013"/>
        <dbReference type="ChEBI" id="CHEBI:43474"/>
        <dbReference type="ChEBI" id="CHEBI:61977"/>
        <dbReference type="EC" id="3.1.3.16"/>
    </reaction>
</comment>
<name>A0A286U2D3_9BACT</name>
<dbReference type="InterPro" id="IPR020422">
    <property type="entry name" value="TYR_PHOSPHATASE_DUAL_dom"/>
</dbReference>
<dbReference type="Gene3D" id="3.90.190.10">
    <property type="entry name" value="Protein tyrosine phosphatase superfamily"/>
    <property type="match status" value="1"/>
</dbReference>
<dbReference type="SUPFAM" id="SSF52799">
    <property type="entry name" value="(Phosphotyrosine protein) phosphatases II"/>
    <property type="match status" value="1"/>
</dbReference>
<keyword evidence="4" id="KW-0378">Hydrolase</keyword>
<dbReference type="PROSITE" id="PS00383">
    <property type="entry name" value="TYR_PHOSPHATASE_1"/>
    <property type="match status" value="1"/>
</dbReference>
<organism evidence="10 11">
    <name type="scientific">Candidatus Scalindua japonica</name>
    <dbReference type="NCBI Taxonomy" id="1284222"/>
    <lineage>
        <taxon>Bacteria</taxon>
        <taxon>Pseudomonadati</taxon>
        <taxon>Planctomycetota</taxon>
        <taxon>Candidatus Brocadiia</taxon>
        <taxon>Candidatus Brocadiales</taxon>
        <taxon>Candidatus Scalinduaceae</taxon>
        <taxon>Candidatus Scalindua</taxon>
    </lineage>
</organism>
<dbReference type="FunFam" id="3.90.190.10:FF:000063">
    <property type="entry name" value="Dual specificity phosphatase 23"/>
    <property type="match status" value="1"/>
</dbReference>
<proteinExistence type="inferred from homology"/>
<evidence type="ECO:0000259" key="9">
    <source>
        <dbReference type="PROSITE" id="PS50056"/>
    </source>
</evidence>
<protein>
    <submittedName>
        <fullName evidence="10">Protein-tyrosine phosphatase</fullName>
    </submittedName>
</protein>
<evidence type="ECO:0000256" key="3">
    <source>
        <dbReference type="ARBA" id="ARBA00022490"/>
    </source>
</evidence>
<evidence type="ECO:0000256" key="6">
    <source>
        <dbReference type="ARBA" id="ARBA00047761"/>
    </source>
</evidence>
<dbReference type="PROSITE" id="PS50054">
    <property type="entry name" value="TYR_PHOSPHATASE_DUAL"/>
    <property type="match status" value="1"/>
</dbReference>
<dbReference type="Proteomes" id="UP000218542">
    <property type="component" value="Unassembled WGS sequence"/>
</dbReference>
<dbReference type="EMBL" id="BAOS01000029">
    <property type="protein sequence ID" value="GAX62286.1"/>
    <property type="molecule type" value="Genomic_DNA"/>
</dbReference>
<evidence type="ECO:0000256" key="4">
    <source>
        <dbReference type="ARBA" id="ARBA00022801"/>
    </source>
</evidence>
<sequence>MIRNFSWLIEGEIAGMGKPASSVNDFEFLKGKGVEAIVTLTEYPLSEVLIEEFGFNVKHIPVKDFEAPALEQIEDFVTFAVDQLSKHKRLVVHCEAGIGRTGTMLACYLVSQGYSALDAIEEVRARRPGSIETIEQEEVVLMYERK</sequence>
<dbReference type="InterPro" id="IPR003595">
    <property type="entry name" value="Tyr_Pase_cat"/>
</dbReference>
<comment type="catalytic activity">
    <reaction evidence="6">
        <text>O-phospho-L-seryl-[protein] + H2O = L-seryl-[protein] + phosphate</text>
        <dbReference type="Rhea" id="RHEA:20629"/>
        <dbReference type="Rhea" id="RHEA-COMP:9863"/>
        <dbReference type="Rhea" id="RHEA-COMP:11604"/>
        <dbReference type="ChEBI" id="CHEBI:15377"/>
        <dbReference type="ChEBI" id="CHEBI:29999"/>
        <dbReference type="ChEBI" id="CHEBI:43474"/>
        <dbReference type="ChEBI" id="CHEBI:83421"/>
        <dbReference type="EC" id="3.1.3.16"/>
    </reaction>
</comment>
<keyword evidence="11" id="KW-1185">Reference proteome</keyword>
<evidence type="ECO:0000256" key="5">
    <source>
        <dbReference type="ARBA" id="ARBA00022912"/>
    </source>
</evidence>
<dbReference type="GO" id="GO:0004722">
    <property type="term" value="F:protein serine/threonine phosphatase activity"/>
    <property type="evidence" value="ECO:0007669"/>
    <property type="project" value="UniProtKB-EC"/>
</dbReference>
<evidence type="ECO:0000313" key="11">
    <source>
        <dbReference type="Proteomes" id="UP000218542"/>
    </source>
</evidence>
<keyword evidence="5" id="KW-0904">Protein phosphatase</keyword>
<dbReference type="GO" id="GO:0005829">
    <property type="term" value="C:cytosol"/>
    <property type="evidence" value="ECO:0007669"/>
    <property type="project" value="UniProtKB-SubCell"/>
</dbReference>
<dbReference type="CDD" id="cd14504">
    <property type="entry name" value="DUSP23"/>
    <property type="match status" value="1"/>
</dbReference>
<dbReference type="AlphaFoldDB" id="A0A286U2D3"/>
<comment type="subcellular location">
    <subcellularLocation>
        <location evidence="1">Cytoplasm</location>
        <location evidence="1">Cytosol</location>
    </subcellularLocation>
</comment>
<dbReference type="InterPro" id="IPR016130">
    <property type="entry name" value="Tyr_Pase_AS"/>
</dbReference>
<evidence type="ECO:0000256" key="1">
    <source>
        <dbReference type="ARBA" id="ARBA00004514"/>
    </source>
</evidence>
<gene>
    <name evidence="10" type="ORF">SCALIN_C29_0070</name>
</gene>
<evidence type="ECO:0000259" key="8">
    <source>
        <dbReference type="PROSITE" id="PS50054"/>
    </source>
</evidence>
<dbReference type="Pfam" id="PF22785">
    <property type="entry name" value="Tc-R-P"/>
    <property type="match status" value="1"/>
</dbReference>
<comment type="caution">
    <text evidence="10">The sequence shown here is derived from an EMBL/GenBank/DDBJ whole genome shotgun (WGS) entry which is preliminary data.</text>
</comment>
<dbReference type="RefSeq" id="WP_096895671.1">
    <property type="nucleotide sequence ID" value="NZ_BAOS01000029.1"/>
</dbReference>
<comment type="similarity">
    <text evidence="2">Belongs to the protein-tyrosine phosphatase family. Non-receptor class dual specificity subfamily.</text>
</comment>
<dbReference type="OrthoDB" id="9806482at2"/>
<dbReference type="PANTHER" id="PTHR23339">
    <property type="entry name" value="TYROSINE SPECIFIC PROTEIN PHOSPHATASE AND DUAL SPECIFICITY PROTEIN PHOSPHATASE"/>
    <property type="match status" value="1"/>
</dbReference>
<dbReference type="SMART" id="SM00195">
    <property type="entry name" value="DSPc"/>
    <property type="match status" value="1"/>
</dbReference>
<keyword evidence="3" id="KW-0963">Cytoplasm</keyword>
<reference evidence="11" key="1">
    <citation type="journal article" date="2017" name="Environ. Microbiol. Rep.">
        <title>Genetic Diversity of Marine Anaerobic Ammonium-Oxidizing Bacteria as Revealed by Genomic and Proteomic Analyses of 'Candidatus Scalindua japonica'.</title>
        <authorList>
            <person name="Oshiki M."/>
            <person name="Mizuto K."/>
            <person name="Kimura Z."/>
            <person name="Kindaichi T."/>
            <person name="Satoh H."/>
            <person name="Okabe S."/>
        </authorList>
    </citation>
    <scope>NUCLEOTIDE SEQUENCE [LARGE SCALE GENOMIC DNA]</scope>
    <source>
        <strain evidence="11">husup-a2</strain>
    </source>
</reference>
<dbReference type="InterPro" id="IPR000242">
    <property type="entry name" value="PTP_cat"/>
</dbReference>
<dbReference type="SMART" id="SM00404">
    <property type="entry name" value="PTPc_motif"/>
    <property type="match status" value="1"/>
</dbReference>
<feature type="domain" description="Tyrosine-protein phosphatase" evidence="8">
    <location>
        <begin position="4"/>
        <end position="146"/>
    </location>
</feature>
<dbReference type="PRINTS" id="PR00700">
    <property type="entry name" value="PRTYPHPHTASE"/>
</dbReference>
<dbReference type="InterPro" id="IPR050561">
    <property type="entry name" value="PTP"/>
</dbReference>
<feature type="domain" description="Tyrosine specific protein phosphatases" evidence="9">
    <location>
        <begin position="71"/>
        <end position="138"/>
    </location>
</feature>
<dbReference type="GO" id="GO:0004725">
    <property type="term" value="F:protein tyrosine phosphatase activity"/>
    <property type="evidence" value="ECO:0007669"/>
    <property type="project" value="InterPro"/>
</dbReference>
<evidence type="ECO:0000256" key="7">
    <source>
        <dbReference type="ARBA" id="ARBA00048336"/>
    </source>
</evidence>
<evidence type="ECO:0000313" key="10">
    <source>
        <dbReference type="EMBL" id="GAX62286.1"/>
    </source>
</evidence>
<dbReference type="InterPro" id="IPR029021">
    <property type="entry name" value="Prot-tyrosine_phosphatase-like"/>
</dbReference>